<feature type="domain" description="Ionotropic glutamate receptor C-terminal" evidence="4">
    <location>
        <begin position="62"/>
        <end position="290"/>
    </location>
</feature>
<feature type="domain" description="Solute-binding protein family 3/N-terminal" evidence="3">
    <location>
        <begin position="60"/>
        <end position="290"/>
    </location>
</feature>
<dbReference type="SMART" id="SM00062">
    <property type="entry name" value="PBPb"/>
    <property type="match status" value="1"/>
</dbReference>
<feature type="signal peptide" evidence="2">
    <location>
        <begin position="1"/>
        <end position="23"/>
    </location>
</feature>
<reference evidence="6" key="1">
    <citation type="journal article" date="2019" name="Int. J. Syst. Evol. Microbiol.">
        <title>The Global Catalogue of Microorganisms (GCM) 10K type strain sequencing project: providing services to taxonomists for standard genome sequencing and annotation.</title>
        <authorList>
            <consortium name="The Broad Institute Genomics Platform"/>
            <consortium name="The Broad Institute Genome Sequencing Center for Infectious Disease"/>
            <person name="Wu L."/>
            <person name="Ma J."/>
        </authorList>
    </citation>
    <scope>NUCLEOTIDE SEQUENCE [LARGE SCALE GENOMIC DNA]</scope>
    <source>
        <strain evidence="6">NBRC 106593</strain>
    </source>
</reference>
<evidence type="ECO:0000259" key="3">
    <source>
        <dbReference type="SMART" id="SM00062"/>
    </source>
</evidence>
<dbReference type="SUPFAM" id="SSF53850">
    <property type="entry name" value="Periplasmic binding protein-like II"/>
    <property type="match status" value="1"/>
</dbReference>
<dbReference type="Gene3D" id="3.40.190.10">
    <property type="entry name" value="Periplasmic binding protein-like II"/>
    <property type="match status" value="2"/>
</dbReference>
<keyword evidence="1 2" id="KW-0732">Signal</keyword>
<dbReference type="InterPro" id="IPR001320">
    <property type="entry name" value="Iontro_rcpt_C"/>
</dbReference>
<dbReference type="Proteomes" id="UP001596356">
    <property type="component" value="Unassembled WGS sequence"/>
</dbReference>
<sequence length="304" mass="31566">MSTRPLIPALAVLALGLAGCSSAGEAATTATQPTADLVSAVKVDDAARKLLPQTVQKSDVITLGTTQAVGTAGLPHAGVDSTGKEIGLSIDLRNAVAKKLGISFKEEFGTFASIIPGVQNGKYQAGQANFGVTKERSKVVDFATYLNDGQAFLGRKDLKTDKVSAITDLCGLKLATSPGTTFQKQLESHAGDCAAAGKPNWSVQYFADTAPIYLGLQNGKVDVFFGPAVTLKYQATRIPNTKYLGTFSTTPVGFATAKGSPIAPALVSAVNSLIKDGTYGKILAKWKVADNAITTSQLNPPAPF</sequence>
<dbReference type="SMART" id="SM00079">
    <property type="entry name" value="PBPe"/>
    <property type="match status" value="1"/>
</dbReference>
<comment type="caution">
    <text evidence="5">The sequence shown here is derived from an EMBL/GenBank/DDBJ whole genome shotgun (WGS) entry which is preliminary data.</text>
</comment>
<dbReference type="PANTHER" id="PTHR35936:SF17">
    <property type="entry name" value="ARGININE-BINDING EXTRACELLULAR PROTEIN ARTP"/>
    <property type="match status" value="1"/>
</dbReference>
<dbReference type="InterPro" id="IPR001638">
    <property type="entry name" value="Solute-binding_3/MltF_N"/>
</dbReference>
<dbReference type="Pfam" id="PF00497">
    <property type="entry name" value="SBP_bac_3"/>
    <property type="match status" value="1"/>
</dbReference>
<name>A0ABW2AWA2_9MICO</name>
<organism evidence="5 6">
    <name type="scientific">Branchiibius cervicis</name>
    <dbReference type="NCBI Taxonomy" id="908252"/>
    <lineage>
        <taxon>Bacteria</taxon>
        <taxon>Bacillati</taxon>
        <taxon>Actinomycetota</taxon>
        <taxon>Actinomycetes</taxon>
        <taxon>Micrococcales</taxon>
        <taxon>Dermacoccaceae</taxon>
        <taxon>Branchiibius</taxon>
    </lineage>
</organism>
<dbReference type="RefSeq" id="WP_377824387.1">
    <property type="nucleotide sequence ID" value="NZ_JBHSWJ010000002.1"/>
</dbReference>
<evidence type="ECO:0000313" key="5">
    <source>
        <dbReference type="EMBL" id="MFC6715344.1"/>
    </source>
</evidence>
<evidence type="ECO:0000313" key="6">
    <source>
        <dbReference type="Proteomes" id="UP001596356"/>
    </source>
</evidence>
<dbReference type="EMBL" id="JBHSWJ010000002">
    <property type="protein sequence ID" value="MFC6715344.1"/>
    <property type="molecule type" value="Genomic_DNA"/>
</dbReference>
<protein>
    <submittedName>
        <fullName evidence="5">Transporter substrate-binding domain-containing protein</fullName>
    </submittedName>
</protein>
<dbReference type="PROSITE" id="PS51257">
    <property type="entry name" value="PROKAR_LIPOPROTEIN"/>
    <property type="match status" value="1"/>
</dbReference>
<keyword evidence="6" id="KW-1185">Reference proteome</keyword>
<evidence type="ECO:0000256" key="2">
    <source>
        <dbReference type="SAM" id="SignalP"/>
    </source>
</evidence>
<evidence type="ECO:0000259" key="4">
    <source>
        <dbReference type="SMART" id="SM00079"/>
    </source>
</evidence>
<accession>A0ABW2AWA2</accession>
<dbReference type="PANTHER" id="PTHR35936">
    <property type="entry name" value="MEMBRANE-BOUND LYTIC MUREIN TRANSGLYCOSYLASE F"/>
    <property type="match status" value="1"/>
</dbReference>
<evidence type="ECO:0000256" key="1">
    <source>
        <dbReference type="ARBA" id="ARBA00022729"/>
    </source>
</evidence>
<proteinExistence type="predicted"/>
<feature type="chain" id="PRO_5046596652" evidence="2">
    <location>
        <begin position="24"/>
        <end position="304"/>
    </location>
</feature>
<gene>
    <name evidence="5" type="ORF">ACFQBT_16595</name>
</gene>